<accession>X0Y0G5</accession>
<proteinExistence type="predicted"/>
<reference evidence="1" key="1">
    <citation type="journal article" date="2014" name="Front. Microbiol.">
        <title>High frequency of phylogenetically diverse reductive dehalogenase-homologous genes in deep subseafloor sedimentary metagenomes.</title>
        <authorList>
            <person name="Kawai M."/>
            <person name="Futagami T."/>
            <person name="Toyoda A."/>
            <person name="Takaki Y."/>
            <person name="Nishi S."/>
            <person name="Hori S."/>
            <person name="Arai W."/>
            <person name="Tsubouchi T."/>
            <person name="Morono Y."/>
            <person name="Uchiyama I."/>
            <person name="Ito T."/>
            <person name="Fujiyama A."/>
            <person name="Inagaki F."/>
            <person name="Takami H."/>
        </authorList>
    </citation>
    <scope>NUCLEOTIDE SEQUENCE</scope>
    <source>
        <strain evidence="1">Expedition CK06-06</strain>
    </source>
</reference>
<gene>
    <name evidence="1" type="ORF">S01H1_85303</name>
</gene>
<name>X0Y0G5_9ZZZZ</name>
<organism evidence="1">
    <name type="scientific">marine sediment metagenome</name>
    <dbReference type="NCBI Taxonomy" id="412755"/>
    <lineage>
        <taxon>unclassified sequences</taxon>
        <taxon>metagenomes</taxon>
        <taxon>ecological metagenomes</taxon>
    </lineage>
</organism>
<feature type="non-terminal residue" evidence="1">
    <location>
        <position position="94"/>
    </location>
</feature>
<dbReference type="AlphaFoldDB" id="X0Y0G5"/>
<protein>
    <submittedName>
        <fullName evidence="1">Uncharacterized protein</fullName>
    </submittedName>
</protein>
<comment type="caution">
    <text evidence="1">The sequence shown here is derived from an EMBL/GenBank/DDBJ whole genome shotgun (WGS) entry which is preliminary data.</text>
</comment>
<evidence type="ECO:0000313" key="1">
    <source>
        <dbReference type="EMBL" id="GAG49160.1"/>
    </source>
</evidence>
<dbReference type="EMBL" id="BARS01058532">
    <property type="protein sequence ID" value="GAG49160.1"/>
    <property type="molecule type" value="Genomic_DNA"/>
</dbReference>
<feature type="non-terminal residue" evidence="1">
    <location>
        <position position="1"/>
    </location>
</feature>
<sequence length="94" mass="10554">GPRALRATAMIGFSDWTSTRGAHTKKFHHFGDQDTYWYRIPEVALEPGEHSLTLGARKGASLDAVVLLPQNAAMDRAAMNLFQNWNYAPWQNPL</sequence>